<organism evidence="4 5">
    <name type="scientific">Bifidobacterium tsurumiense</name>
    <dbReference type="NCBI Taxonomy" id="356829"/>
    <lineage>
        <taxon>Bacteria</taxon>
        <taxon>Bacillati</taxon>
        <taxon>Actinomycetota</taxon>
        <taxon>Actinomycetes</taxon>
        <taxon>Bifidobacteriales</taxon>
        <taxon>Bifidobacteriaceae</taxon>
        <taxon>Bifidobacterium</taxon>
    </lineage>
</organism>
<feature type="compositionally biased region" description="Polar residues" evidence="1">
    <location>
        <begin position="79"/>
        <end position="91"/>
    </location>
</feature>
<evidence type="ECO:0000256" key="1">
    <source>
        <dbReference type="SAM" id="MobiDB-lite"/>
    </source>
</evidence>
<evidence type="ECO:0000256" key="2">
    <source>
        <dbReference type="SAM" id="Phobius"/>
    </source>
</evidence>
<protein>
    <submittedName>
        <fullName evidence="4">Heme utilization or adhesion related exo protein</fullName>
    </submittedName>
</protein>
<feature type="transmembrane region" description="Helical" evidence="2">
    <location>
        <begin position="280"/>
        <end position="300"/>
    </location>
</feature>
<feature type="domain" description="Zinc-ribbon" evidence="3">
    <location>
        <begin position="2"/>
        <end position="24"/>
    </location>
</feature>
<dbReference type="STRING" id="356829.BITS_0224"/>
<sequence>MFCPHCGSPVREGAKFCASCGQALPQRPDLSTVQMPDAAVQQTAQLTVDAPQETASPSIETSPTPAPSDTENLEEADSPNAQAADSSNTVSFEELPPAESDSPSSHTASDAYETQANQQFSVPQLSVEGETPADTQSQTPSQPDAAEATMTAQGTASASYAQPQQSTPATEAYATQPAPNVIPQTAAAVPMQTASPTMQPNATGSQNAAIEALGRDFSSPRIWSSIGVSLGIGVASAIVLALLAALPMMSGINDVNDALSSIPGSSMFNSLFGEYSGVNLFQVALVMLVTGVSGSITLTADGSQAYMWLPVSLSGIALAIGCAYGAYMIARRNAIILRWTGAVSSLIVGVFTGIVYVLLGAMFQVSNGYYQLTGASARTFFMALLVAVLGSLTGYALAQFAPDGGNAFHAFWLWLHRSRGFLRTFVESSVIFAVFGVVLALIAITGLSINSNSAVFFELIPMLLPFLAASLLSVVSFGAISMSAQQIMTRSFSLFNTSAVQGSLSWILWVGLLFFIVATIYVALRLAARNMYDPAYASWSHVWKAPVAVAVVWLLGSLLFSSLVLGGSGNMGSYTSSRPMLSLAPAAWYAIIAAIWMLVIEVLARTVAPTLIASLPGMWRFFVGGAVQPTPQEVIDYVKASGVERPISAATASTQNAYAQTNANAAAQPLATAAALGQDTLSATPVVTASTAMPAQTASGAAQEQPTTVIPNPGTMQAQAVPATAPTNFPAMPSPADPAIPAAFKGSQAQPMSKKTKRIMILVCSIIGAFIVLGIVYGVLNATLFSPSHVAESYLSAISSGDYDKANSIADPQVSQDKKALLTNAAASGEHTTITNVHIGSEQRGSDGTTSVSYTYTLDGKSDSGTLTLATTGNKYLIFKNWTISQPVVQSLQVSLPTAISDFTINGVKVSKDNASDASEDGSTLAFKVYPGTYTVALSDTKYFEADNVTASVNASDPSSASLKVSATDELTNAIDSAIHDTLDQCAASTDASPKGCPFSFGYTSSDYRNFAWSITEYPTLDQVSVSSSSFSTDYDGEAKVTYEYNSGWTEEKWTPRDSTDSFSMSGTYAIDGDKVTVTLNKGYYY</sequence>
<name>A0A087ECP2_9BIFI</name>
<evidence type="ECO:0000259" key="3">
    <source>
        <dbReference type="Pfam" id="PF13240"/>
    </source>
</evidence>
<dbReference type="EMBL" id="JGZU01000015">
    <property type="protein sequence ID" value="KFJ05543.1"/>
    <property type="molecule type" value="Genomic_DNA"/>
</dbReference>
<evidence type="ECO:0000313" key="5">
    <source>
        <dbReference type="Proteomes" id="UP000029080"/>
    </source>
</evidence>
<proteinExistence type="predicted"/>
<gene>
    <name evidence="4" type="ORF">BITS_0224</name>
</gene>
<feature type="compositionally biased region" description="Polar residues" evidence="1">
    <location>
        <begin position="53"/>
        <end position="70"/>
    </location>
</feature>
<keyword evidence="2" id="KW-0472">Membrane</keyword>
<dbReference type="InterPro" id="IPR026870">
    <property type="entry name" value="Zinc_ribbon_dom"/>
</dbReference>
<keyword evidence="2" id="KW-1133">Transmembrane helix</keyword>
<feature type="compositionally biased region" description="Polar residues" evidence="1">
    <location>
        <begin position="150"/>
        <end position="169"/>
    </location>
</feature>
<dbReference type="AlphaFoldDB" id="A0A087ECP2"/>
<feature type="transmembrane region" description="Helical" evidence="2">
    <location>
        <begin position="459"/>
        <end position="484"/>
    </location>
</feature>
<feature type="region of interest" description="Disordered" evidence="1">
    <location>
        <begin position="126"/>
        <end position="173"/>
    </location>
</feature>
<reference evidence="4 5" key="1">
    <citation type="submission" date="2014-03" db="EMBL/GenBank/DDBJ databases">
        <title>Genomics of Bifidobacteria.</title>
        <authorList>
            <person name="Ventura M."/>
            <person name="Milani C."/>
            <person name="Lugli G.A."/>
        </authorList>
    </citation>
    <scope>NUCLEOTIDE SEQUENCE [LARGE SCALE GENOMIC DNA]</scope>
    <source>
        <strain evidence="4 5">JCM 13495</strain>
    </source>
</reference>
<evidence type="ECO:0000313" key="4">
    <source>
        <dbReference type="EMBL" id="KFJ05543.1"/>
    </source>
</evidence>
<keyword evidence="5" id="KW-1185">Reference proteome</keyword>
<feature type="transmembrane region" description="Helical" evidence="2">
    <location>
        <begin position="759"/>
        <end position="780"/>
    </location>
</feature>
<feature type="transmembrane region" description="Helical" evidence="2">
    <location>
        <begin position="586"/>
        <end position="604"/>
    </location>
</feature>
<feature type="transmembrane region" description="Helical" evidence="2">
    <location>
        <begin position="421"/>
        <end position="447"/>
    </location>
</feature>
<dbReference type="Pfam" id="PF13240">
    <property type="entry name" value="Zn_Ribbon_1"/>
    <property type="match status" value="1"/>
</dbReference>
<feature type="transmembrane region" description="Helical" evidence="2">
    <location>
        <begin position="545"/>
        <end position="566"/>
    </location>
</feature>
<feature type="transmembrane region" description="Helical" evidence="2">
    <location>
        <begin position="504"/>
        <end position="524"/>
    </location>
</feature>
<feature type="compositionally biased region" description="Polar residues" evidence="1">
    <location>
        <begin position="101"/>
        <end position="111"/>
    </location>
</feature>
<comment type="caution">
    <text evidence="4">The sequence shown here is derived from an EMBL/GenBank/DDBJ whole genome shotgun (WGS) entry which is preliminary data.</text>
</comment>
<accession>A0A087ECP2</accession>
<feature type="compositionally biased region" description="Polar residues" evidence="1">
    <location>
        <begin position="133"/>
        <end position="142"/>
    </location>
</feature>
<dbReference type="OrthoDB" id="5181884at2"/>
<feature type="region of interest" description="Disordered" evidence="1">
    <location>
        <begin position="49"/>
        <end position="111"/>
    </location>
</feature>
<keyword evidence="2" id="KW-0812">Transmembrane</keyword>
<feature type="transmembrane region" description="Helical" evidence="2">
    <location>
        <begin position="336"/>
        <end position="359"/>
    </location>
</feature>
<dbReference type="Proteomes" id="UP000029080">
    <property type="component" value="Unassembled WGS sequence"/>
</dbReference>
<dbReference type="eggNOG" id="COG3087">
    <property type="taxonomic scope" value="Bacteria"/>
</dbReference>
<feature type="transmembrane region" description="Helical" evidence="2">
    <location>
        <begin position="307"/>
        <end position="330"/>
    </location>
</feature>
<feature type="transmembrane region" description="Helical" evidence="2">
    <location>
        <begin position="222"/>
        <end position="246"/>
    </location>
</feature>
<feature type="transmembrane region" description="Helical" evidence="2">
    <location>
        <begin position="380"/>
        <end position="401"/>
    </location>
</feature>